<dbReference type="PROSITE" id="PS51419">
    <property type="entry name" value="RAB"/>
    <property type="match status" value="1"/>
</dbReference>
<dbReference type="GO" id="GO:0003924">
    <property type="term" value="F:GTPase activity"/>
    <property type="evidence" value="ECO:0007669"/>
    <property type="project" value="InterPro"/>
</dbReference>
<dbReference type="GO" id="GO:0005525">
    <property type="term" value="F:GTP binding"/>
    <property type="evidence" value="ECO:0007669"/>
    <property type="project" value="UniProtKB-KW"/>
</dbReference>
<evidence type="ECO:0000313" key="6">
    <source>
        <dbReference type="Proteomes" id="UP001172102"/>
    </source>
</evidence>
<dbReference type="GO" id="GO:0005085">
    <property type="term" value="F:guanyl-nucleotide exchange factor activity"/>
    <property type="evidence" value="ECO:0007669"/>
    <property type="project" value="InterPro"/>
</dbReference>
<evidence type="ECO:0000259" key="4">
    <source>
        <dbReference type="PROSITE" id="PS50010"/>
    </source>
</evidence>
<dbReference type="PANTHER" id="PTHR24070">
    <property type="entry name" value="RAS, DI-RAS, AND RHEB FAMILY MEMBERS OF SMALL GTPASE SUPERFAMILY"/>
    <property type="match status" value="1"/>
</dbReference>
<sequence length="1011" mass="112603">MDPLSVIASVAGIITAASEAIKILGPFVTATKDAPKIATQVLSEVLAVRTIVTALDQLATNLSGPLGATRVKYASLIQVDQLRAVLTDGVLLFSDLGALLQTLPPPESSSSRARLLSSMQWVRKKGALLSFCDRLQAFKLSANCILSILHSDSQTRAEEGQKQLMSYMEAIFQNNPLLAEAFLGADIKDAAFSNPSQQRAPFQSLPPQSATTAPTGTTQPDANAGNRRSLFELPFEKDLKASRVYRRIKRDTMDFSMRSSVARSYGWSVFSGMSLSNISDISVLALPIYPGDITNPQHYGGLEQAVSKVSATSQAFSRSIYHECVEAERELSQLSDCKFKETIAVMRSSALPKNADPLSVLITVFRNGGPLLMLFEQLYGVQQEWSHYRQSQVHEPKDVQIAIAKFIKACLNRLDLKAVDCFTVRDLFDDDTTGHVKVLRVVRLLLSRLAAAGKINAVDFDSLPEAQIFSGSPSPTMLATEELLRNERLYLTQLERLYGLKEQVQLHGIVLADDIEAAAAVFPTVRVLVDIQRRFLLRLEGLAPNSYLIHNQPWASLFCDWGVTAKDPYSSFISGEKHVKSALRAAMALKTALSRSTGAPDGLVEHIVDAISVISAPSHRLDSYEAFLEELAQHNDDPHVHQAKRAVREVAEASRVSKEAQALGETKTALLAALDEEDQATLGDGAVRDMLLFEDSAVVKIDDQKPLAEPAQLFLFERALVHVAPRKQQKRDLQLKGRQKLADKRWVFQQLRIANVINIEQLREVNLLEGGTKGFSIAWEGLHNGQLPYVPHRHFTAILTLESRCHTWVTELNALWISSSGIYGSVGRPIDRHRKEYMIVVIGGVDVDKSAFTLRFFSSGADPSYGLIISKETYRRECIIDDEVAILDVLDTAGAEEYSAMREQYFRSGDGFMLMYSITFRDSFEDVLLYSKQVLRVKDKEYYPMIVVGNKCREENERQVSFDEGKALADSIGCPFLEADVKEEYNVEEAFFDLVREIRRFDREEKSYFVP</sequence>
<dbReference type="GO" id="GO:0016020">
    <property type="term" value="C:membrane"/>
    <property type="evidence" value="ECO:0007669"/>
    <property type="project" value="InterPro"/>
</dbReference>
<comment type="caution">
    <text evidence="5">The sequence shown here is derived from an EMBL/GenBank/DDBJ whole genome shotgun (WGS) entry which is preliminary data.</text>
</comment>
<dbReference type="FunFam" id="3.40.50.300:FF:001447">
    <property type="entry name" value="Ras-related protein Rab-1B"/>
    <property type="match status" value="1"/>
</dbReference>
<dbReference type="InterPro" id="IPR001806">
    <property type="entry name" value="Small_GTPase"/>
</dbReference>
<keyword evidence="2" id="KW-0342">GTP-binding</keyword>
<dbReference type="Pfam" id="PF00071">
    <property type="entry name" value="Ras"/>
    <property type="match status" value="1"/>
</dbReference>
<dbReference type="GO" id="GO:0007165">
    <property type="term" value="P:signal transduction"/>
    <property type="evidence" value="ECO:0007669"/>
    <property type="project" value="InterPro"/>
</dbReference>
<dbReference type="EMBL" id="JAUKUA010000010">
    <property type="protein sequence ID" value="KAK0701296.1"/>
    <property type="molecule type" value="Genomic_DNA"/>
</dbReference>
<evidence type="ECO:0000256" key="3">
    <source>
        <dbReference type="SAM" id="MobiDB-lite"/>
    </source>
</evidence>
<dbReference type="SUPFAM" id="SSF48065">
    <property type="entry name" value="DBL homology domain (DH-domain)"/>
    <property type="match status" value="1"/>
</dbReference>
<dbReference type="Proteomes" id="UP001172102">
    <property type="component" value="Unassembled WGS sequence"/>
</dbReference>
<dbReference type="SMART" id="SM00174">
    <property type="entry name" value="RHO"/>
    <property type="match status" value="1"/>
</dbReference>
<dbReference type="InterPro" id="IPR020849">
    <property type="entry name" value="Small_GTPase_Ras-type"/>
</dbReference>
<dbReference type="PROSITE" id="PS50010">
    <property type="entry name" value="DH_2"/>
    <property type="match status" value="1"/>
</dbReference>
<dbReference type="Pfam" id="PF06395">
    <property type="entry name" value="CDC24"/>
    <property type="match status" value="1"/>
</dbReference>
<proteinExistence type="predicted"/>
<accession>A0AA39ZPJ4</accession>
<dbReference type="Pfam" id="PF00621">
    <property type="entry name" value="RhoGEF"/>
    <property type="match status" value="1"/>
</dbReference>
<name>A0AA39ZPJ4_9PEZI</name>
<dbReference type="Gene3D" id="1.20.900.10">
    <property type="entry name" value="Dbl homology (DH) domain"/>
    <property type="match status" value="1"/>
</dbReference>
<dbReference type="InterPro" id="IPR027417">
    <property type="entry name" value="P-loop_NTPase"/>
</dbReference>
<feature type="domain" description="DH" evidence="4">
    <location>
        <begin position="475"/>
        <end position="657"/>
    </location>
</feature>
<dbReference type="InterPro" id="IPR010481">
    <property type="entry name" value="Cdc24/Scd1_N"/>
</dbReference>
<dbReference type="SMART" id="SM00175">
    <property type="entry name" value="RAB"/>
    <property type="match status" value="1"/>
</dbReference>
<dbReference type="InterPro" id="IPR000219">
    <property type="entry name" value="DH_dom"/>
</dbReference>
<keyword evidence="1" id="KW-0547">Nucleotide-binding</keyword>
<dbReference type="InterPro" id="IPR005225">
    <property type="entry name" value="Small_GTP-bd"/>
</dbReference>
<evidence type="ECO:0000256" key="1">
    <source>
        <dbReference type="ARBA" id="ARBA00022741"/>
    </source>
</evidence>
<feature type="compositionally biased region" description="Polar residues" evidence="3">
    <location>
        <begin position="196"/>
        <end position="221"/>
    </location>
</feature>
<dbReference type="AlphaFoldDB" id="A0AA39ZPJ4"/>
<dbReference type="NCBIfam" id="TIGR00231">
    <property type="entry name" value="small_GTP"/>
    <property type="match status" value="1"/>
</dbReference>
<dbReference type="InterPro" id="IPR035899">
    <property type="entry name" value="DBL_dom_sf"/>
</dbReference>
<dbReference type="PROSITE" id="PS51421">
    <property type="entry name" value="RAS"/>
    <property type="match status" value="1"/>
</dbReference>
<dbReference type="SMART" id="SM00173">
    <property type="entry name" value="RAS"/>
    <property type="match status" value="1"/>
</dbReference>
<protein>
    <submittedName>
        <fullName evidence="5">Ras family-domain-containing protein</fullName>
    </submittedName>
</protein>
<organism evidence="5 6">
    <name type="scientific">Lasiosphaeris hirsuta</name>
    <dbReference type="NCBI Taxonomy" id="260670"/>
    <lineage>
        <taxon>Eukaryota</taxon>
        <taxon>Fungi</taxon>
        <taxon>Dikarya</taxon>
        <taxon>Ascomycota</taxon>
        <taxon>Pezizomycotina</taxon>
        <taxon>Sordariomycetes</taxon>
        <taxon>Sordariomycetidae</taxon>
        <taxon>Sordariales</taxon>
        <taxon>Lasiosphaeriaceae</taxon>
        <taxon>Lasiosphaeris</taxon>
    </lineage>
</organism>
<evidence type="ECO:0000313" key="5">
    <source>
        <dbReference type="EMBL" id="KAK0701296.1"/>
    </source>
</evidence>
<gene>
    <name evidence="5" type="ORF">B0H67DRAFT_595772</name>
</gene>
<dbReference type="Gene3D" id="3.40.50.300">
    <property type="entry name" value="P-loop containing nucleotide triphosphate hydrolases"/>
    <property type="match status" value="1"/>
</dbReference>
<keyword evidence="6" id="KW-1185">Reference proteome</keyword>
<feature type="region of interest" description="Disordered" evidence="3">
    <location>
        <begin position="196"/>
        <end position="225"/>
    </location>
</feature>
<dbReference type="PRINTS" id="PR00449">
    <property type="entry name" value="RASTRNSFRMNG"/>
</dbReference>
<reference evidence="5" key="1">
    <citation type="submission" date="2023-06" db="EMBL/GenBank/DDBJ databases">
        <title>Genome-scale phylogeny and comparative genomics of the fungal order Sordariales.</title>
        <authorList>
            <consortium name="Lawrence Berkeley National Laboratory"/>
            <person name="Hensen N."/>
            <person name="Bonometti L."/>
            <person name="Westerberg I."/>
            <person name="Brannstrom I.O."/>
            <person name="Guillou S."/>
            <person name="Cros-Aarteil S."/>
            <person name="Calhoun S."/>
            <person name="Haridas S."/>
            <person name="Kuo A."/>
            <person name="Mondo S."/>
            <person name="Pangilinan J."/>
            <person name="Riley R."/>
            <person name="Labutti K."/>
            <person name="Andreopoulos B."/>
            <person name="Lipzen A."/>
            <person name="Chen C."/>
            <person name="Yanf M."/>
            <person name="Daum C."/>
            <person name="Ng V."/>
            <person name="Clum A."/>
            <person name="Steindorff A."/>
            <person name="Ohm R."/>
            <person name="Martin F."/>
            <person name="Silar P."/>
            <person name="Natvig D."/>
            <person name="Lalanne C."/>
            <person name="Gautier V."/>
            <person name="Ament-Velasquez S.L."/>
            <person name="Kruys A."/>
            <person name="Hutchinson M.I."/>
            <person name="Powell A.J."/>
            <person name="Barry K."/>
            <person name="Miller A.N."/>
            <person name="Grigoriev I.V."/>
            <person name="Debuchy R."/>
            <person name="Gladieux P."/>
            <person name="Thoren M.H."/>
            <person name="Johannesson H."/>
        </authorList>
    </citation>
    <scope>NUCLEOTIDE SEQUENCE</scope>
    <source>
        <strain evidence="5">SMH4607-1</strain>
    </source>
</reference>
<dbReference type="SUPFAM" id="SSF52540">
    <property type="entry name" value="P-loop containing nucleoside triphosphate hydrolases"/>
    <property type="match status" value="1"/>
</dbReference>
<evidence type="ECO:0000256" key="2">
    <source>
        <dbReference type="ARBA" id="ARBA00023134"/>
    </source>
</evidence>